<protein>
    <recommendedName>
        <fullName evidence="11">Foldase protein PrsA</fullName>
        <ecNumber evidence="11">5.2.1.8</ecNumber>
    </recommendedName>
</protein>
<dbReference type="PANTHER" id="PTHR47245">
    <property type="entry name" value="PEPTIDYLPROLYL ISOMERASE"/>
    <property type="match status" value="1"/>
</dbReference>
<evidence type="ECO:0000256" key="12">
    <source>
        <dbReference type="SAM" id="MobiDB-lite"/>
    </source>
</evidence>
<evidence type="ECO:0000256" key="7">
    <source>
        <dbReference type="ARBA" id="ARBA00023136"/>
    </source>
</evidence>
<accession>A0ABT7LDX9</accession>
<dbReference type="Pfam" id="PF00639">
    <property type="entry name" value="Rotamase"/>
    <property type="match status" value="1"/>
</dbReference>
<feature type="chain" id="PRO_5046705402" description="Foldase protein PrsA" evidence="13">
    <location>
        <begin position="22"/>
        <end position="299"/>
    </location>
</feature>
<dbReference type="PROSITE" id="PS51257">
    <property type="entry name" value="PROKAR_LIPOPROTEIN"/>
    <property type="match status" value="1"/>
</dbReference>
<dbReference type="InterPro" id="IPR037041">
    <property type="entry name" value="Trigger_fac_C_sf"/>
</dbReference>
<reference evidence="15 16" key="1">
    <citation type="submission" date="2023-06" db="EMBL/GenBank/DDBJ databases">
        <title>Aquibacillus rhizosphaerae LR5S19.</title>
        <authorList>
            <person name="Sun J.-Q."/>
        </authorList>
    </citation>
    <scope>NUCLEOTIDE SEQUENCE [LARGE SCALE GENOMIC DNA]</scope>
    <source>
        <strain evidence="15 16">LR5S19</strain>
    </source>
</reference>
<evidence type="ECO:0000256" key="3">
    <source>
        <dbReference type="ARBA" id="ARBA00006071"/>
    </source>
</evidence>
<comment type="function">
    <text evidence="11">Plays a major role in protein secretion by helping the post-translocational extracellular folding of several secreted proteins.</text>
</comment>
<evidence type="ECO:0000313" key="16">
    <source>
        <dbReference type="Proteomes" id="UP001235343"/>
    </source>
</evidence>
<keyword evidence="8 11" id="KW-0564">Palmitate</keyword>
<dbReference type="RefSeq" id="WP_285934044.1">
    <property type="nucleotide sequence ID" value="NZ_JASTZU010000063.1"/>
</dbReference>
<dbReference type="EC" id="5.2.1.8" evidence="11"/>
<gene>
    <name evidence="11" type="primary">prsA</name>
    <name evidence="15" type="ORF">QQS35_20160</name>
</gene>
<evidence type="ECO:0000259" key="14">
    <source>
        <dbReference type="PROSITE" id="PS50198"/>
    </source>
</evidence>
<dbReference type="InterPro" id="IPR046357">
    <property type="entry name" value="PPIase_dom_sf"/>
</dbReference>
<dbReference type="InterPro" id="IPR050245">
    <property type="entry name" value="PrsA_foldase"/>
</dbReference>
<dbReference type="Gene3D" id="3.10.50.40">
    <property type="match status" value="1"/>
</dbReference>
<dbReference type="Proteomes" id="UP001235343">
    <property type="component" value="Unassembled WGS sequence"/>
</dbReference>
<feature type="signal peptide" evidence="13">
    <location>
        <begin position="1"/>
        <end position="21"/>
    </location>
</feature>
<evidence type="ECO:0000256" key="4">
    <source>
        <dbReference type="ARBA" id="ARBA00022475"/>
    </source>
</evidence>
<keyword evidence="16" id="KW-1185">Reference proteome</keyword>
<dbReference type="SUPFAM" id="SSF54534">
    <property type="entry name" value="FKBP-like"/>
    <property type="match status" value="1"/>
</dbReference>
<dbReference type="GO" id="GO:0003755">
    <property type="term" value="F:peptidyl-prolyl cis-trans isomerase activity"/>
    <property type="evidence" value="ECO:0007669"/>
    <property type="project" value="UniProtKB-EC"/>
</dbReference>
<feature type="region of interest" description="Disordered" evidence="12">
    <location>
        <begin position="280"/>
        <end position="299"/>
    </location>
</feature>
<dbReference type="PANTHER" id="PTHR47245:SF1">
    <property type="entry name" value="FOLDASE PROTEIN PRSA"/>
    <property type="match status" value="1"/>
</dbReference>
<evidence type="ECO:0000256" key="6">
    <source>
        <dbReference type="ARBA" id="ARBA00023110"/>
    </source>
</evidence>
<evidence type="ECO:0000256" key="5">
    <source>
        <dbReference type="ARBA" id="ARBA00022729"/>
    </source>
</evidence>
<dbReference type="EMBL" id="JASTZU010000063">
    <property type="protein sequence ID" value="MDL4842751.1"/>
    <property type="molecule type" value="Genomic_DNA"/>
</dbReference>
<evidence type="ECO:0000256" key="8">
    <source>
        <dbReference type="ARBA" id="ARBA00023139"/>
    </source>
</evidence>
<dbReference type="InterPro" id="IPR027304">
    <property type="entry name" value="Trigger_fact/SurA_dom_sf"/>
</dbReference>
<evidence type="ECO:0000313" key="15">
    <source>
        <dbReference type="EMBL" id="MDL4842751.1"/>
    </source>
</evidence>
<keyword evidence="4 11" id="KW-1003">Cell membrane</keyword>
<comment type="catalytic activity">
    <reaction evidence="1 11">
        <text>[protein]-peptidylproline (omega=180) = [protein]-peptidylproline (omega=0)</text>
        <dbReference type="Rhea" id="RHEA:16237"/>
        <dbReference type="Rhea" id="RHEA-COMP:10747"/>
        <dbReference type="Rhea" id="RHEA-COMP:10748"/>
        <dbReference type="ChEBI" id="CHEBI:83833"/>
        <dbReference type="ChEBI" id="CHEBI:83834"/>
        <dbReference type="EC" id="5.2.1.8"/>
    </reaction>
</comment>
<dbReference type="Gene3D" id="1.10.3120.10">
    <property type="entry name" value="Trigger factor, C-terminal domain"/>
    <property type="match status" value="1"/>
</dbReference>
<evidence type="ECO:0000256" key="11">
    <source>
        <dbReference type="HAMAP-Rule" id="MF_01145"/>
    </source>
</evidence>
<keyword evidence="9 11" id="KW-0413">Isomerase</keyword>
<keyword evidence="5 11" id="KW-0732">Signal</keyword>
<evidence type="ECO:0000256" key="9">
    <source>
        <dbReference type="ARBA" id="ARBA00023235"/>
    </source>
</evidence>
<evidence type="ECO:0000256" key="2">
    <source>
        <dbReference type="ARBA" id="ARBA00004193"/>
    </source>
</evidence>
<evidence type="ECO:0000256" key="10">
    <source>
        <dbReference type="ARBA" id="ARBA00023288"/>
    </source>
</evidence>
<feature type="domain" description="PpiC" evidence="14">
    <location>
        <begin position="137"/>
        <end position="227"/>
    </location>
</feature>
<dbReference type="SUPFAM" id="SSF109998">
    <property type="entry name" value="Triger factor/SurA peptide-binding domain-like"/>
    <property type="match status" value="1"/>
</dbReference>
<keyword evidence="10 11" id="KW-0449">Lipoprotein</keyword>
<dbReference type="InterPro" id="IPR000297">
    <property type="entry name" value="PPIase_PpiC"/>
</dbReference>
<organism evidence="15 16">
    <name type="scientific">Aquibacillus rhizosphaerae</name>
    <dbReference type="NCBI Taxonomy" id="3051431"/>
    <lineage>
        <taxon>Bacteria</taxon>
        <taxon>Bacillati</taxon>
        <taxon>Bacillota</taxon>
        <taxon>Bacilli</taxon>
        <taxon>Bacillales</taxon>
        <taxon>Bacillaceae</taxon>
        <taxon>Aquibacillus</taxon>
    </lineage>
</organism>
<keyword evidence="7 11" id="KW-0472">Membrane</keyword>
<dbReference type="PROSITE" id="PS50198">
    <property type="entry name" value="PPIC_PPIASE_2"/>
    <property type="match status" value="1"/>
</dbReference>
<comment type="subcellular location">
    <subcellularLocation>
        <location evidence="2 11">Cell membrane</location>
        <topology evidence="2 11">Lipid-anchor</topology>
    </subcellularLocation>
</comment>
<sequence>MKKLVMATTIAAGVLALSACSSDDPENVVETEAGNITKEEFYQELKSTSGESVLQKLVLVKVLEDNYEIDQSEIDSQIETYKEQYGDQWEAILQQSGYADEEAFREDLKVNLLQTKAVTEDIEVTEEELQQRYERMQTNLVASHILVGDEETANEVKEKLEAGEDFAALATEYSTDTTSAENGGELPEFGPGQMVPEFEDAAYNLEVDTISEPVETQHGFHIIKVTERNDVEDVEPFEDIEEDLRDQIASSKVTDAEAQAKLTQIMEDANIDVQIEEFEDLFEQPEVTEPEAEPETTEE</sequence>
<dbReference type="InterPro" id="IPR023059">
    <property type="entry name" value="Foldase_PrsA"/>
</dbReference>
<keyword evidence="6 11" id="KW-0697">Rotamase</keyword>
<evidence type="ECO:0000256" key="13">
    <source>
        <dbReference type="SAM" id="SignalP"/>
    </source>
</evidence>
<comment type="similarity">
    <text evidence="3 11">Belongs to the PrsA family.</text>
</comment>
<dbReference type="HAMAP" id="MF_01145">
    <property type="entry name" value="Foldase_PrsA"/>
    <property type="match status" value="1"/>
</dbReference>
<name>A0ABT7LDX9_9BACI</name>
<evidence type="ECO:0000256" key="1">
    <source>
        <dbReference type="ARBA" id="ARBA00000971"/>
    </source>
</evidence>
<comment type="caution">
    <text evidence="15">The sequence shown here is derived from an EMBL/GenBank/DDBJ whole genome shotgun (WGS) entry which is preliminary data.</text>
</comment>
<proteinExistence type="inferred from homology"/>